<accession>A0AA47P3V6</accession>
<dbReference type="Proteomes" id="UP001174136">
    <property type="component" value="Unassembled WGS sequence"/>
</dbReference>
<feature type="domain" description="Tectonic-1-3 N-terminal" evidence="9">
    <location>
        <begin position="149"/>
        <end position="218"/>
    </location>
</feature>
<evidence type="ECO:0000256" key="6">
    <source>
        <dbReference type="SAM" id="MobiDB-lite"/>
    </source>
</evidence>
<evidence type="ECO:0000313" key="11">
    <source>
        <dbReference type="Proteomes" id="UP001174136"/>
    </source>
</evidence>
<comment type="similarity">
    <text evidence="1">Belongs to the tectonic family.</text>
</comment>
<feature type="compositionally biased region" description="Polar residues" evidence="6">
    <location>
        <begin position="95"/>
        <end position="112"/>
    </location>
</feature>
<dbReference type="EMBL" id="JAOPHQ010002769">
    <property type="protein sequence ID" value="KAK0145807.1"/>
    <property type="molecule type" value="Genomic_DNA"/>
</dbReference>
<evidence type="ECO:0000256" key="2">
    <source>
        <dbReference type="ARBA" id="ARBA00011495"/>
    </source>
</evidence>
<dbReference type="AlphaFoldDB" id="A0AA47P3V6"/>
<proteinExistence type="inferred from homology"/>
<dbReference type="GO" id="GO:0060271">
    <property type="term" value="P:cilium assembly"/>
    <property type="evidence" value="ECO:0007669"/>
    <property type="project" value="TreeGrafter"/>
</dbReference>
<feature type="signal peptide" evidence="7">
    <location>
        <begin position="1"/>
        <end position="27"/>
    </location>
</feature>
<evidence type="ECO:0000256" key="7">
    <source>
        <dbReference type="SAM" id="SignalP"/>
    </source>
</evidence>
<feature type="domain" description="Tectonic-1-3" evidence="8">
    <location>
        <begin position="440"/>
        <end position="592"/>
    </location>
</feature>
<gene>
    <name evidence="10" type="primary">Tctn3</name>
    <name evidence="10" type="ORF">N1851_015270</name>
</gene>
<feature type="domain" description="Tectonic-1-3" evidence="8">
    <location>
        <begin position="258"/>
        <end position="406"/>
    </location>
</feature>
<keyword evidence="11" id="KW-1185">Reference proteome</keyword>
<keyword evidence="4" id="KW-0970">Cilium biogenesis/degradation</keyword>
<evidence type="ECO:0000256" key="4">
    <source>
        <dbReference type="ARBA" id="ARBA00022794"/>
    </source>
</evidence>
<dbReference type="PANTHER" id="PTHR14611">
    <property type="entry name" value="TECTONIC FAMILY MEMBER"/>
    <property type="match status" value="1"/>
</dbReference>
<dbReference type="InterPro" id="IPR040354">
    <property type="entry name" value="TCTN1-3"/>
</dbReference>
<evidence type="ECO:0000313" key="10">
    <source>
        <dbReference type="EMBL" id="KAK0145807.1"/>
    </source>
</evidence>
<sequence>MASPCLRRSLHVLYVVCIIVCLRLTNAVTGQTLSGTPAPGGGADGLATPTPGGQPTPGPGGQETPGPGGQPTPGPGGQETPGPGGQETPGPTTESESGFSATGFTGEATTHQTESEAPVTGQTTAEPPIPTTSGGPVVLPPDGRTDVGHVCLCDLSPDLCDIGCCCDVLDCGVADLSSVFRGCPEKTRSGACVEDWLMFRANVDPATVTRTDGLFCVRPPDNGTIRSAPSLAAAPALGASYRFSGPEPPATPPHTRPFYRVDDVILTYYSTSSLRGLLRQPSPGTGSTSCVDWNPAKFLRSSEVSCTRAVSAGSCATDPALRASSYYSDLKLLKLPVAESEQLVDMLVPVTPLSSWPTPSSLNQSCLNVVSKVEVVVGFTGRGELTYATVSVVLADVRVDRLLAQTHSLSFQLATPRPTPAGRIPAVGLPLGSPVIGRFKESVEPITLLGVSAGGECSTDPRSRTPVLFPRNTITGCSFRSESEVCYELRSQLYEVLRSWVSPDQLAMSWGPDPDWTRVLLQDCPPASPQESCETGCTLPLSLSIQVLWARLGWTHLPQNYILGAKYHFLCEKVKCSSSSSLTLSSEVRFADATTHPAPPRARPQPTWRLPFGFFSRGAEELDGHIVSDGGAGGVVRPCSTLTLVLVTTAALLVGGGDLCPWTPMD</sequence>
<evidence type="ECO:0000259" key="8">
    <source>
        <dbReference type="Pfam" id="PF07773"/>
    </source>
</evidence>
<dbReference type="Pfam" id="PF07773">
    <property type="entry name" value="TCTN_DUF1619"/>
    <property type="match status" value="2"/>
</dbReference>
<name>A0AA47P3V6_MERPO</name>
<evidence type="ECO:0000256" key="5">
    <source>
        <dbReference type="ARBA" id="ARBA00023180"/>
    </source>
</evidence>
<evidence type="ECO:0000256" key="1">
    <source>
        <dbReference type="ARBA" id="ARBA00007633"/>
    </source>
</evidence>
<feature type="chain" id="PRO_5041458548" evidence="7">
    <location>
        <begin position="28"/>
        <end position="666"/>
    </location>
</feature>
<dbReference type="GO" id="GO:0007224">
    <property type="term" value="P:smoothened signaling pathway"/>
    <property type="evidence" value="ECO:0007669"/>
    <property type="project" value="TreeGrafter"/>
</dbReference>
<reference evidence="10" key="1">
    <citation type="journal article" date="2023" name="Front. Mar. Sci.">
        <title>A new Merluccius polli reference genome to investigate the effects of global change in West African waters.</title>
        <authorList>
            <person name="Mateo J.L."/>
            <person name="Blanco-Fernandez C."/>
            <person name="Garcia-Vazquez E."/>
            <person name="Machado-Schiaffino G."/>
        </authorList>
    </citation>
    <scope>NUCLEOTIDE SEQUENCE</scope>
    <source>
        <strain evidence="10">C29</strain>
        <tissue evidence="10">Fin</tissue>
    </source>
</reference>
<dbReference type="InterPro" id="IPR057724">
    <property type="entry name" value="TCTN1-3_N"/>
</dbReference>
<feature type="region of interest" description="Disordered" evidence="6">
    <location>
        <begin position="35"/>
        <end position="141"/>
    </location>
</feature>
<protein>
    <submittedName>
        <fullName evidence="10">Tectonic-3</fullName>
    </submittedName>
</protein>
<evidence type="ECO:0000259" key="9">
    <source>
        <dbReference type="Pfam" id="PF25752"/>
    </source>
</evidence>
<feature type="compositionally biased region" description="Gly residues" evidence="6">
    <location>
        <begin position="75"/>
        <end position="87"/>
    </location>
</feature>
<dbReference type="PANTHER" id="PTHR14611:SF4">
    <property type="entry name" value="TECTONIC-3"/>
    <property type="match status" value="1"/>
</dbReference>
<dbReference type="InterPro" id="IPR011677">
    <property type="entry name" value="TCTN1-3_dom"/>
</dbReference>
<keyword evidence="5" id="KW-0325">Glycoprotein</keyword>
<dbReference type="Pfam" id="PF25752">
    <property type="entry name" value="DUF1619_N"/>
    <property type="match status" value="1"/>
</dbReference>
<evidence type="ECO:0000256" key="3">
    <source>
        <dbReference type="ARBA" id="ARBA00022729"/>
    </source>
</evidence>
<comment type="subunit">
    <text evidence="2">Part of the tectonic-like complex (also named B9 complex).</text>
</comment>
<comment type="caution">
    <text evidence="10">The sequence shown here is derived from an EMBL/GenBank/DDBJ whole genome shotgun (WGS) entry which is preliminary data.</text>
</comment>
<keyword evidence="3 7" id="KW-0732">Signal</keyword>
<organism evidence="10 11">
    <name type="scientific">Merluccius polli</name>
    <name type="common">Benguela hake</name>
    <name type="synonym">Merluccius cadenati</name>
    <dbReference type="NCBI Taxonomy" id="89951"/>
    <lineage>
        <taxon>Eukaryota</taxon>
        <taxon>Metazoa</taxon>
        <taxon>Chordata</taxon>
        <taxon>Craniata</taxon>
        <taxon>Vertebrata</taxon>
        <taxon>Euteleostomi</taxon>
        <taxon>Actinopterygii</taxon>
        <taxon>Neopterygii</taxon>
        <taxon>Teleostei</taxon>
        <taxon>Neoteleostei</taxon>
        <taxon>Acanthomorphata</taxon>
        <taxon>Zeiogadaria</taxon>
        <taxon>Gadariae</taxon>
        <taxon>Gadiformes</taxon>
        <taxon>Gadoidei</taxon>
        <taxon>Merlucciidae</taxon>
        <taxon>Merluccius</taxon>
    </lineage>
</organism>